<dbReference type="PANTHER" id="PTHR47083:SF1">
    <property type="entry name" value="TESTIS-EXPRESSED PROTEIN 11"/>
    <property type="match status" value="1"/>
</dbReference>
<comment type="caution">
    <text evidence="1">The sequence shown here is derived from an EMBL/GenBank/DDBJ whole genome shotgun (WGS) entry which is preliminary data.</text>
</comment>
<name>A0A8T1WKJ3_9STRA</name>
<dbReference type="InterPro" id="IPR042861">
    <property type="entry name" value="TEX11"/>
</dbReference>
<accession>A0A8T1WKJ3</accession>
<evidence type="ECO:0008006" key="3">
    <source>
        <dbReference type="Google" id="ProtNLM"/>
    </source>
</evidence>
<sequence>MSEEGASVILTRVENATELLGRQQVSTEDIEALDQVLVGLQHVVAGFGSQRVLELSGTRMMNAGVELYNAPRAALRVLAQVEKAKQQGDGQPTRFPRYALAVTRFVAAKIMGLSLVCSKDGGAQEKGGKKNLQFMDECVDVLRSFGRVGMLMMESASIDCERCEEYLALAKESFSSSMQLWSRIGLSHLAKFKQGLELEDVVDDLWDFCVDRVRVLRLLAERSDNSSEEFRDIVSSLHELKMLAPYKTSYASSLLDLMKSVSDGYRRAAHHKLQMAFAEEALRVGDSLENDADENFPGLISSFKQHVLVNLLQALCTSGDIERAETCYQLIPANRDSKVLLLMNKLFVDSKQFEKAHRMLQLLFQQDCFDDSIIGARTFAQGLSFSDKGLDIYRELADSYGDADFAINLDVACNLAFVKGKQYEAMDELKRIGCALLEDERGDQAVDTRHILRVRQTIFDALQHALNSNQHEDCLKWADTGLATVSTPQEKAMYKRIMSRSFLQLGRDSEALHWAEKAFATEPSKQSLLAVFQVAVEAKPEVSEEELVQIMEKLKATDDFEIEDLLAMGKLASNLGSSRQDVLLHILDELCHILTQTDGNPAKVPVAVVLQNAAQLAFSKFTQQQQARDNSENFYGEKFLTYANALLLKASESDTTDHKESFGPASVFEWFFRMSFDIAKSTEDSTYFIVAANIAERSNALYAKNSPLLERCQQCLVAAVSSDMKKIETLDKSQLHGLLEVINRIGCFESGDTDVAAEVMCYLARAVIAVKLRLFDASTKAILDLCKATQHRAPELMEIGELVLYATRFNEASEVRDSYRSLAGEIFSYGLQMLVQEGSVDSSKLCYLLRRLITLAESKLKAHEWFEQLLQVIDNLDLTISESDMEWFVAKAWNIGVLCHRGNHTEEALQFMKTAQVIMHHSQQLMETLGGGLDQQYQEILRMSVNSALKS</sequence>
<dbReference type="Proteomes" id="UP000694044">
    <property type="component" value="Unassembled WGS sequence"/>
</dbReference>
<protein>
    <recommendedName>
        <fullName evidence="3">Protein ZIP4 homolog</fullName>
    </recommendedName>
</protein>
<keyword evidence="2" id="KW-1185">Reference proteome</keyword>
<dbReference type="OrthoDB" id="65716at2759"/>
<proteinExistence type="predicted"/>
<organism evidence="1 2">
    <name type="scientific">Phytophthora pseudosyringae</name>
    <dbReference type="NCBI Taxonomy" id="221518"/>
    <lineage>
        <taxon>Eukaryota</taxon>
        <taxon>Sar</taxon>
        <taxon>Stramenopiles</taxon>
        <taxon>Oomycota</taxon>
        <taxon>Peronosporomycetes</taxon>
        <taxon>Peronosporales</taxon>
        <taxon>Peronosporaceae</taxon>
        <taxon>Phytophthora</taxon>
    </lineage>
</organism>
<dbReference type="EMBL" id="JAGDFM010000002">
    <property type="protein sequence ID" value="KAG7393701.1"/>
    <property type="molecule type" value="Genomic_DNA"/>
</dbReference>
<dbReference type="AlphaFoldDB" id="A0A8T1WKJ3"/>
<dbReference type="PANTHER" id="PTHR47083">
    <property type="entry name" value="TESTIS-EXPRESSED PROTEIN 11"/>
    <property type="match status" value="1"/>
</dbReference>
<evidence type="ECO:0000313" key="2">
    <source>
        <dbReference type="Proteomes" id="UP000694044"/>
    </source>
</evidence>
<gene>
    <name evidence="1" type="ORF">PHYPSEUDO_004464</name>
</gene>
<evidence type="ECO:0000313" key="1">
    <source>
        <dbReference type="EMBL" id="KAG7393701.1"/>
    </source>
</evidence>
<reference evidence="1" key="1">
    <citation type="submission" date="2021-02" db="EMBL/GenBank/DDBJ databases">
        <authorList>
            <person name="Palmer J.M."/>
        </authorList>
    </citation>
    <scope>NUCLEOTIDE SEQUENCE</scope>
    <source>
        <strain evidence="1">SCRP734</strain>
    </source>
</reference>